<proteinExistence type="predicted"/>
<dbReference type="EMBL" id="CP036275">
    <property type="protein sequence ID" value="QDU38156.1"/>
    <property type="molecule type" value="Genomic_DNA"/>
</dbReference>
<dbReference type="Pfam" id="PF05768">
    <property type="entry name" value="Glrx-like"/>
    <property type="match status" value="1"/>
</dbReference>
<sequence>MQNQPPGAAAVASAMMFFGIGGLLLLGIEQIGGLPWDMPRFWYTRGLIVGGLFAIATVCGAMMQWRLNHPHTDWVPRELGPRFESLVLYTRETCPLCEEAREVLSRYRQFLPPVVEVDIDKDPQLKEQFTTCVPVVEIDGRVRFRGRVSESLLRRLIDGAPVHE</sequence>
<feature type="transmembrane region" description="Helical" evidence="1">
    <location>
        <begin position="40"/>
        <end position="63"/>
    </location>
</feature>
<evidence type="ECO:0000256" key="1">
    <source>
        <dbReference type="SAM" id="Phobius"/>
    </source>
</evidence>
<dbReference type="InterPro" id="IPR036249">
    <property type="entry name" value="Thioredoxin-like_sf"/>
</dbReference>
<organism evidence="2 3">
    <name type="scientific">Maioricimonas rarisocia</name>
    <dbReference type="NCBI Taxonomy" id="2528026"/>
    <lineage>
        <taxon>Bacteria</taxon>
        <taxon>Pseudomonadati</taxon>
        <taxon>Planctomycetota</taxon>
        <taxon>Planctomycetia</taxon>
        <taxon>Planctomycetales</taxon>
        <taxon>Planctomycetaceae</taxon>
        <taxon>Maioricimonas</taxon>
    </lineage>
</organism>
<keyword evidence="1" id="KW-0812">Transmembrane</keyword>
<dbReference type="InterPro" id="IPR008554">
    <property type="entry name" value="Glutaredoxin-like"/>
</dbReference>
<keyword evidence="3" id="KW-1185">Reference proteome</keyword>
<keyword evidence="1" id="KW-1133">Transmembrane helix</keyword>
<dbReference type="AlphaFoldDB" id="A0A517Z6N8"/>
<dbReference type="Proteomes" id="UP000320496">
    <property type="component" value="Chromosome"/>
</dbReference>
<reference evidence="2 3" key="1">
    <citation type="submission" date="2019-02" db="EMBL/GenBank/DDBJ databases">
        <title>Deep-cultivation of Planctomycetes and their phenomic and genomic characterization uncovers novel biology.</title>
        <authorList>
            <person name="Wiegand S."/>
            <person name="Jogler M."/>
            <person name="Boedeker C."/>
            <person name="Pinto D."/>
            <person name="Vollmers J."/>
            <person name="Rivas-Marin E."/>
            <person name="Kohn T."/>
            <person name="Peeters S.H."/>
            <person name="Heuer A."/>
            <person name="Rast P."/>
            <person name="Oberbeckmann S."/>
            <person name="Bunk B."/>
            <person name="Jeske O."/>
            <person name="Meyerdierks A."/>
            <person name="Storesund J.E."/>
            <person name="Kallscheuer N."/>
            <person name="Luecker S."/>
            <person name="Lage O.M."/>
            <person name="Pohl T."/>
            <person name="Merkel B.J."/>
            <person name="Hornburger P."/>
            <person name="Mueller R.-W."/>
            <person name="Bruemmer F."/>
            <person name="Labrenz M."/>
            <person name="Spormann A.M."/>
            <person name="Op den Camp H."/>
            <person name="Overmann J."/>
            <person name="Amann R."/>
            <person name="Jetten M.S.M."/>
            <person name="Mascher T."/>
            <person name="Medema M.H."/>
            <person name="Devos D.P."/>
            <person name="Kaster A.-K."/>
            <person name="Ovreas L."/>
            <person name="Rohde M."/>
            <person name="Galperin M.Y."/>
            <person name="Jogler C."/>
        </authorList>
    </citation>
    <scope>NUCLEOTIDE SEQUENCE [LARGE SCALE GENOMIC DNA]</scope>
    <source>
        <strain evidence="2 3">Mal4</strain>
    </source>
</reference>
<feature type="transmembrane region" description="Helical" evidence="1">
    <location>
        <begin position="7"/>
        <end position="28"/>
    </location>
</feature>
<name>A0A517Z6N8_9PLAN</name>
<dbReference type="RefSeq" id="WP_145369470.1">
    <property type="nucleotide sequence ID" value="NZ_CP036275.1"/>
</dbReference>
<evidence type="ECO:0000313" key="2">
    <source>
        <dbReference type="EMBL" id="QDU38156.1"/>
    </source>
</evidence>
<accession>A0A517Z6N8</accession>
<protein>
    <submittedName>
        <fullName evidence="2">Glutaredoxin</fullName>
    </submittedName>
</protein>
<dbReference type="KEGG" id="mri:Mal4_24790"/>
<keyword evidence="1" id="KW-0472">Membrane</keyword>
<dbReference type="OrthoDB" id="32865at2"/>
<dbReference type="SUPFAM" id="SSF52833">
    <property type="entry name" value="Thioredoxin-like"/>
    <property type="match status" value="1"/>
</dbReference>
<dbReference type="Gene3D" id="3.40.30.10">
    <property type="entry name" value="Glutaredoxin"/>
    <property type="match status" value="1"/>
</dbReference>
<gene>
    <name evidence="2" type="ORF">Mal4_24790</name>
</gene>
<evidence type="ECO:0000313" key="3">
    <source>
        <dbReference type="Proteomes" id="UP000320496"/>
    </source>
</evidence>